<dbReference type="InterPro" id="IPR036388">
    <property type="entry name" value="WH-like_DNA-bd_sf"/>
</dbReference>
<evidence type="ECO:0000313" key="7">
    <source>
        <dbReference type="Proteomes" id="UP000631114"/>
    </source>
</evidence>
<dbReference type="Pfam" id="PF02631">
    <property type="entry name" value="RecX_HTH2"/>
    <property type="match status" value="1"/>
</dbReference>
<gene>
    <name evidence="6" type="ORF">IFM89_035757</name>
</gene>
<dbReference type="GO" id="GO:0005737">
    <property type="term" value="C:cytoplasm"/>
    <property type="evidence" value="ECO:0007669"/>
    <property type="project" value="UniProtKB-SubCell"/>
</dbReference>
<feature type="domain" description="RecX second three-helical" evidence="5">
    <location>
        <begin position="76"/>
        <end position="116"/>
    </location>
</feature>
<keyword evidence="7" id="KW-1185">Reference proteome</keyword>
<dbReference type="EMBL" id="JADFTS010000008">
    <property type="protein sequence ID" value="KAF9594984.1"/>
    <property type="molecule type" value="Genomic_DNA"/>
</dbReference>
<dbReference type="AlphaFoldDB" id="A0A835LKJ5"/>
<organism evidence="6 7">
    <name type="scientific">Coptis chinensis</name>
    <dbReference type="NCBI Taxonomy" id="261450"/>
    <lineage>
        <taxon>Eukaryota</taxon>
        <taxon>Viridiplantae</taxon>
        <taxon>Streptophyta</taxon>
        <taxon>Embryophyta</taxon>
        <taxon>Tracheophyta</taxon>
        <taxon>Spermatophyta</taxon>
        <taxon>Magnoliopsida</taxon>
        <taxon>Ranunculales</taxon>
        <taxon>Ranunculaceae</taxon>
        <taxon>Coptidoideae</taxon>
        <taxon>Coptis</taxon>
    </lineage>
</organism>
<comment type="caution">
    <text evidence="6">The sequence shown here is derived from an EMBL/GenBank/DDBJ whole genome shotgun (WGS) entry which is preliminary data.</text>
</comment>
<comment type="subcellular location">
    <subcellularLocation>
        <location evidence="1">Cytoplasm</location>
    </subcellularLocation>
</comment>
<evidence type="ECO:0000313" key="6">
    <source>
        <dbReference type="EMBL" id="KAF9594984.1"/>
    </source>
</evidence>
<dbReference type="GO" id="GO:0006282">
    <property type="term" value="P:regulation of DNA repair"/>
    <property type="evidence" value="ECO:0007669"/>
    <property type="project" value="InterPro"/>
</dbReference>
<keyword evidence="4" id="KW-0963">Cytoplasm</keyword>
<dbReference type="InterPro" id="IPR053924">
    <property type="entry name" value="RecX_HTH_2nd"/>
</dbReference>
<evidence type="ECO:0000256" key="3">
    <source>
        <dbReference type="ARBA" id="ARBA00018111"/>
    </source>
</evidence>
<dbReference type="OrthoDB" id="543346at2759"/>
<evidence type="ECO:0000256" key="2">
    <source>
        <dbReference type="ARBA" id="ARBA00009695"/>
    </source>
</evidence>
<protein>
    <recommendedName>
        <fullName evidence="3">Regulatory protein RecX</fullName>
    </recommendedName>
</protein>
<evidence type="ECO:0000259" key="5">
    <source>
        <dbReference type="Pfam" id="PF02631"/>
    </source>
</evidence>
<accession>A0A835LKJ5</accession>
<comment type="similarity">
    <text evidence="2">Belongs to the RecX family.</text>
</comment>
<dbReference type="Proteomes" id="UP000631114">
    <property type="component" value="Unassembled WGS sequence"/>
</dbReference>
<dbReference type="PANTHER" id="PTHR33602:SF1">
    <property type="entry name" value="REGULATORY PROTEIN RECX FAMILY PROTEIN"/>
    <property type="match status" value="1"/>
</dbReference>
<sequence>MHSIGKKSQEYIELEEEFCENETSRSEQDAENFAIGALATRALTAVELQKKLRAKKFAPSVIDKVMKGLQDKGLVNDGLYAEIYSQSRWSSSTWGPKRIKQALYRKGVSEVDANKATKYVFEDSGSGENGEQNVLGMSKVSMDRLFSQTSKQWLRSQNVEYEKRKSRIIRIGHGVRHASTTACGNNHGLRQGCKLLSRLLEAELKSGKLLSQEAVEELSYAVLGCTESSRNGYLCMPACTCICINTTKVEEQGSEIYKVQEPGISTVHLSYEKYQQRGLPGQYIQFVHMRVDVGGFVPSRYAAYINLFAAGRLLEFQDG</sequence>
<dbReference type="PANTHER" id="PTHR33602">
    <property type="entry name" value="REGULATORY PROTEIN RECX FAMILY PROTEIN"/>
    <property type="match status" value="1"/>
</dbReference>
<dbReference type="Gene3D" id="1.10.10.10">
    <property type="entry name" value="Winged helix-like DNA-binding domain superfamily/Winged helix DNA-binding domain"/>
    <property type="match status" value="2"/>
</dbReference>
<evidence type="ECO:0000256" key="1">
    <source>
        <dbReference type="ARBA" id="ARBA00004496"/>
    </source>
</evidence>
<evidence type="ECO:0000256" key="4">
    <source>
        <dbReference type="ARBA" id="ARBA00022490"/>
    </source>
</evidence>
<dbReference type="InterPro" id="IPR003783">
    <property type="entry name" value="Regulatory_RecX"/>
</dbReference>
<proteinExistence type="inferred from homology"/>
<name>A0A835LKJ5_9MAGN</name>
<reference evidence="6 7" key="1">
    <citation type="submission" date="2020-10" db="EMBL/GenBank/DDBJ databases">
        <title>The Coptis chinensis genome and diversification of protoberbering-type alkaloids.</title>
        <authorList>
            <person name="Wang B."/>
            <person name="Shu S."/>
            <person name="Song C."/>
            <person name="Liu Y."/>
        </authorList>
    </citation>
    <scope>NUCLEOTIDE SEQUENCE [LARGE SCALE GENOMIC DNA]</scope>
    <source>
        <strain evidence="6">HL-2020</strain>
        <tissue evidence="6">Leaf</tissue>
    </source>
</reference>